<evidence type="ECO:0008006" key="4">
    <source>
        <dbReference type="Google" id="ProtNLM"/>
    </source>
</evidence>
<evidence type="ECO:0000256" key="1">
    <source>
        <dbReference type="SAM" id="MobiDB-lite"/>
    </source>
</evidence>
<proteinExistence type="predicted"/>
<keyword evidence="3" id="KW-1185">Reference proteome</keyword>
<dbReference type="SUPFAM" id="SSF56112">
    <property type="entry name" value="Protein kinase-like (PK-like)"/>
    <property type="match status" value="1"/>
</dbReference>
<name>A0A6A7C4D6_9PEZI</name>
<evidence type="ECO:0000313" key="2">
    <source>
        <dbReference type="EMBL" id="KAF2862102.1"/>
    </source>
</evidence>
<protein>
    <recommendedName>
        <fullName evidence="4">Protein kinase domain-containing protein</fullName>
    </recommendedName>
</protein>
<reference evidence="2" key="1">
    <citation type="journal article" date="2020" name="Stud. Mycol.">
        <title>101 Dothideomycetes genomes: a test case for predicting lifestyles and emergence of pathogens.</title>
        <authorList>
            <person name="Haridas S."/>
            <person name="Albert R."/>
            <person name="Binder M."/>
            <person name="Bloem J."/>
            <person name="Labutti K."/>
            <person name="Salamov A."/>
            <person name="Andreopoulos B."/>
            <person name="Baker S."/>
            <person name="Barry K."/>
            <person name="Bills G."/>
            <person name="Bluhm B."/>
            <person name="Cannon C."/>
            <person name="Castanera R."/>
            <person name="Culley D."/>
            <person name="Daum C."/>
            <person name="Ezra D."/>
            <person name="Gonzalez J."/>
            <person name="Henrissat B."/>
            <person name="Kuo A."/>
            <person name="Liang C."/>
            <person name="Lipzen A."/>
            <person name="Lutzoni F."/>
            <person name="Magnuson J."/>
            <person name="Mondo S."/>
            <person name="Nolan M."/>
            <person name="Ohm R."/>
            <person name="Pangilinan J."/>
            <person name="Park H.-J."/>
            <person name="Ramirez L."/>
            <person name="Alfaro M."/>
            <person name="Sun H."/>
            <person name="Tritt A."/>
            <person name="Yoshinaga Y."/>
            <person name="Zwiers L.-H."/>
            <person name="Turgeon B."/>
            <person name="Goodwin S."/>
            <person name="Spatafora J."/>
            <person name="Crous P."/>
            <person name="Grigoriev I."/>
        </authorList>
    </citation>
    <scope>NUCLEOTIDE SEQUENCE</scope>
    <source>
        <strain evidence="2">CBS 480.64</strain>
    </source>
</reference>
<organism evidence="2 3">
    <name type="scientific">Piedraia hortae CBS 480.64</name>
    <dbReference type="NCBI Taxonomy" id="1314780"/>
    <lineage>
        <taxon>Eukaryota</taxon>
        <taxon>Fungi</taxon>
        <taxon>Dikarya</taxon>
        <taxon>Ascomycota</taxon>
        <taxon>Pezizomycotina</taxon>
        <taxon>Dothideomycetes</taxon>
        <taxon>Dothideomycetidae</taxon>
        <taxon>Capnodiales</taxon>
        <taxon>Piedraiaceae</taxon>
        <taxon>Piedraia</taxon>
    </lineage>
</organism>
<dbReference type="AlphaFoldDB" id="A0A6A7C4D6"/>
<dbReference type="Proteomes" id="UP000799421">
    <property type="component" value="Unassembled WGS sequence"/>
</dbReference>
<feature type="compositionally biased region" description="Low complexity" evidence="1">
    <location>
        <begin position="229"/>
        <end position="271"/>
    </location>
</feature>
<gene>
    <name evidence="2" type="ORF">K470DRAFT_269360</name>
</gene>
<dbReference type="EMBL" id="MU005968">
    <property type="protein sequence ID" value="KAF2862102.1"/>
    <property type="molecule type" value="Genomic_DNA"/>
</dbReference>
<evidence type="ECO:0000313" key="3">
    <source>
        <dbReference type="Proteomes" id="UP000799421"/>
    </source>
</evidence>
<dbReference type="Gene3D" id="1.10.510.10">
    <property type="entry name" value="Transferase(Phosphotransferase) domain 1"/>
    <property type="match status" value="1"/>
</dbReference>
<sequence length="271" mass="29933">MYLRVALEVAIWGIHIQKSGIVVFLRSFLSVLRLLPPKYVKEWKKQNSKSDVFGAGLLVYGCMHLHHSDYFQFDWDIKAGRAPNPDKPIKEPLFPPELEKNYSQTLLDLVKQMVRIKIDERPYFREVLDRVQKATAGEPLRTASPNVPRFRPVDHQFYWILLEDKFPLNKKPIDPVIPKNSRPLTHLTPLAGDKGPGGTPGGKSNPSSAGAPQHTKQKAAPAPDPAQPHPHAAARPGNALAQLAARRAAKAAAQPAPAAHQPAQAPAKKAL</sequence>
<dbReference type="InterPro" id="IPR011009">
    <property type="entry name" value="Kinase-like_dom_sf"/>
</dbReference>
<feature type="region of interest" description="Disordered" evidence="1">
    <location>
        <begin position="174"/>
        <end position="271"/>
    </location>
</feature>
<accession>A0A6A7C4D6</accession>